<dbReference type="PROSITE" id="PS00211">
    <property type="entry name" value="ABC_TRANSPORTER_1"/>
    <property type="match status" value="1"/>
</dbReference>
<feature type="domain" description="ABC transporter" evidence="8">
    <location>
        <begin position="361"/>
        <end position="599"/>
    </location>
</feature>
<dbReference type="Proteomes" id="UP000624325">
    <property type="component" value="Unassembled WGS sequence"/>
</dbReference>
<dbReference type="GO" id="GO:0005524">
    <property type="term" value="F:ATP binding"/>
    <property type="evidence" value="ECO:0007669"/>
    <property type="project" value="UniProtKB-KW"/>
</dbReference>
<feature type="transmembrane region" description="Helical" evidence="7">
    <location>
        <begin position="155"/>
        <end position="178"/>
    </location>
</feature>
<comment type="caution">
    <text evidence="10">The sequence shown here is derived from an EMBL/GenBank/DDBJ whole genome shotgun (WGS) entry which is preliminary data.</text>
</comment>
<evidence type="ECO:0000256" key="4">
    <source>
        <dbReference type="ARBA" id="ARBA00022840"/>
    </source>
</evidence>
<organism evidence="10 11">
    <name type="scientific">Asanoa iriomotensis</name>
    <dbReference type="NCBI Taxonomy" id="234613"/>
    <lineage>
        <taxon>Bacteria</taxon>
        <taxon>Bacillati</taxon>
        <taxon>Actinomycetota</taxon>
        <taxon>Actinomycetes</taxon>
        <taxon>Micromonosporales</taxon>
        <taxon>Micromonosporaceae</taxon>
        <taxon>Asanoa</taxon>
    </lineage>
</organism>
<dbReference type="InterPro" id="IPR003439">
    <property type="entry name" value="ABC_transporter-like_ATP-bd"/>
</dbReference>
<evidence type="ECO:0000256" key="6">
    <source>
        <dbReference type="ARBA" id="ARBA00023136"/>
    </source>
</evidence>
<evidence type="ECO:0000313" key="11">
    <source>
        <dbReference type="Proteomes" id="UP000624325"/>
    </source>
</evidence>
<dbReference type="EMBL" id="BONC01000001">
    <property type="protein sequence ID" value="GIF53921.1"/>
    <property type="molecule type" value="Genomic_DNA"/>
</dbReference>
<keyword evidence="2 7" id="KW-0812">Transmembrane</keyword>
<dbReference type="InterPro" id="IPR027417">
    <property type="entry name" value="P-loop_NTPase"/>
</dbReference>
<reference evidence="10 11" key="1">
    <citation type="submission" date="2021-01" db="EMBL/GenBank/DDBJ databases">
        <title>Whole genome shotgun sequence of Asanoa iriomotensis NBRC 100142.</title>
        <authorList>
            <person name="Komaki H."/>
            <person name="Tamura T."/>
        </authorList>
    </citation>
    <scope>NUCLEOTIDE SEQUENCE [LARGE SCALE GENOMIC DNA]</scope>
    <source>
        <strain evidence="10 11">NBRC 100142</strain>
    </source>
</reference>
<dbReference type="SMART" id="SM00382">
    <property type="entry name" value="AAA"/>
    <property type="match status" value="1"/>
</dbReference>
<feature type="transmembrane region" description="Helical" evidence="7">
    <location>
        <begin position="266"/>
        <end position="289"/>
    </location>
</feature>
<evidence type="ECO:0000313" key="10">
    <source>
        <dbReference type="EMBL" id="GIF53921.1"/>
    </source>
</evidence>
<keyword evidence="11" id="KW-1185">Reference proteome</keyword>
<evidence type="ECO:0000256" key="1">
    <source>
        <dbReference type="ARBA" id="ARBA00004651"/>
    </source>
</evidence>
<comment type="subcellular location">
    <subcellularLocation>
        <location evidence="1">Cell membrane</location>
        <topology evidence="1">Multi-pass membrane protein</topology>
    </subcellularLocation>
</comment>
<feature type="transmembrane region" description="Helical" evidence="7">
    <location>
        <begin position="184"/>
        <end position="203"/>
    </location>
</feature>
<dbReference type="PANTHER" id="PTHR24221">
    <property type="entry name" value="ATP-BINDING CASSETTE SUB-FAMILY B"/>
    <property type="match status" value="1"/>
</dbReference>
<evidence type="ECO:0000259" key="8">
    <source>
        <dbReference type="PROSITE" id="PS50893"/>
    </source>
</evidence>
<keyword evidence="3" id="KW-0547">Nucleotide-binding</keyword>
<dbReference type="SUPFAM" id="SSF90123">
    <property type="entry name" value="ABC transporter transmembrane region"/>
    <property type="match status" value="1"/>
</dbReference>
<evidence type="ECO:0000256" key="3">
    <source>
        <dbReference type="ARBA" id="ARBA00022741"/>
    </source>
</evidence>
<evidence type="ECO:0000256" key="7">
    <source>
        <dbReference type="SAM" id="Phobius"/>
    </source>
</evidence>
<dbReference type="InterPro" id="IPR017871">
    <property type="entry name" value="ABC_transporter-like_CS"/>
</dbReference>
<gene>
    <name evidence="10" type="ORF">Air01nite_00160</name>
</gene>
<dbReference type="PROSITE" id="PS50893">
    <property type="entry name" value="ABC_TRANSPORTER_2"/>
    <property type="match status" value="1"/>
</dbReference>
<dbReference type="PROSITE" id="PS50929">
    <property type="entry name" value="ABC_TM1F"/>
    <property type="match status" value="1"/>
</dbReference>
<proteinExistence type="predicted"/>
<evidence type="ECO:0000259" key="9">
    <source>
        <dbReference type="PROSITE" id="PS50929"/>
    </source>
</evidence>
<dbReference type="Gene3D" id="3.40.50.300">
    <property type="entry name" value="P-loop containing nucleotide triphosphate hydrolases"/>
    <property type="match status" value="1"/>
</dbReference>
<protein>
    <submittedName>
        <fullName evidence="10">Multidrug ABC transporter ATP-binding protein</fullName>
    </submittedName>
</protein>
<keyword evidence="5 7" id="KW-1133">Transmembrane helix</keyword>
<dbReference type="RefSeq" id="WP_203699663.1">
    <property type="nucleotide sequence ID" value="NZ_BAAALU010000022.1"/>
</dbReference>
<evidence type="ECO:0000256" key="2">
    <source>
        <dbReference type="ARBA" id="ARBA00022692"/>
    </source>
</evidence>
<keyword evidence="4 10" id="KW-0067">ATP-binding</keyword>
<feature type="transmembrane region" description="Helical" evidence="7">
    <location>
        <begin position="35"/>
        <end position="56"/>
    </location>
</feature>
<evidence type="ECO:0000256" key="5">
    <source>
        <dbReference type="ARBA" id="ARBA00022989"/>
    </source>
</evidence>
<dbReference type="PANTHER" id="PTHR24221:SF203">
    <property type="entry name" value="ATP-BINDING_PERMEASE FUSION ABC TRANSPORTER-RELATED"/>
    <property type="match status" value="1"/>
</dbReference>
<dbReference type="InterPro" id="IPR011527">
    <property type="entry name" value="ABC1_TM_dom"/>
</dbReference>
<dbReference type="InterPro" id="IPR039421">
    <property type="entry name" value="Type_1_exporter"/>
</dbReference>
<dbReference type="Pfam" id="PF00005">
    <property type="entry name" value="ABC_tran"/>
    <property type="match status" value="1"/>
</dbReference>
<dbReference type="InterPro" id="IPR003593">
    <property type="entry name" value="AAA+_ATPase"/>
</dbReference>
<keyword evidence="6 7" id="KW-0472">Membrane</keyword>
<dbReference type="InterPro" id="IPR036640">
    <property type="entry name" value="ABC1_TM_sf"/>
</dbReference>
<dbReference type="SUPFAM" id="SSF52540">
    <property type="entry name" value="P-loop containing nucleoside triphosphate hydrolases"/>
    <property type="match status" value="1"/>
</dbReference>
<name>A0ABQ4BUU9_9ACTN</name>
<sequence>MLGLFESPVDPFPAGDSTTPPADVRRFLLRELRPLRPVAVASVIVTVLCAAIEVWLIGYAGRLVDTLAATDPATLWARHGVELLGVAVLVLLVRPALNLVGEALDDIAFRANARPLARWRAHRHVSRQSVGWFRDDLAGRIATWVRDGGDAASTAAYCVIHTLVFVVAYIAGSVWLMSTIDPRLLVPLCAWILAYALLMRWAVPRYRRASERLQDAESALTGLLVDSYANVDTLALLGGADSRLAHDRAVFARARRAHLDLQRVEVTINSTMMALGSALLVGLVGYGIVLWRSDAAPLGLVAAALALSFRITSMAEWLLDAVSSLFGSVGALRRSLRTIAQPLAVADRPGAPDLLVRGGAIRFTQVSHHYGRGAGGLDRLSLDVAAGERVGVVGRSGAGKSTLVGLLLRFYDTESGSILVDGVDVASVTQESLRAQIAMVAQEATLLHRSVRENIAGPGAVDEARVAAAVRRASADGFVAALRDADGRTGLDAHVGERGVRLSGGQRQRVALARAFYRDAPILVLDEATSALDSEAEAAIHDTLDEVMTGRTVIAIAHRLSTIARMDRIVVLDAGRIVEQGTHAELLASGGLYADLWARQSGGFLGSEASSDLSARFT</sequence>
<feature type="domain" description="ABC transmembrane type-1" evidence="9">
    <location>
        <begin position="40"/>
        <end position="325"/>
    </location>
</feature>
<accession>A0ABQ4BUU9</accession>
<dbReference type="Pfam" id="PF00664">
    <property type="entry name" value="ABC_membrane"/>
    <property type="match status" value="1"/>
</dbReference>
<dbReference type="Gene3D" id="1.20.1560.10">
    <property type="entry name" value="ABC transporter type 1, transmembrane domain"/>
    <property type="match status" value="1"/>
</dbReference>